<keyword evidence="10" id="KW-1185">Reference proteome</keyword>
<feature type="domain" description="Septum formation inhibitor MinC C-terminal" evidence="7">
    <location>
        <begin position="104"/>
        <end position="194"/>
    </location>
</feature>
<dbReference type="Gene3D" id="2.160.20.70">
    <property type="match status" value="1"/>
</dbReference>
<dbReference type="Proteomes" id="UP000315753">
    <property type="component" value="Unassembled WGS sequence"/>
</dbReference>
<dbReference type="AlphaFoldDB" id="A0A540V018"/>
<gene>
    <name evidence="6" type="primary">minC</name>
    <name evidence="9" type="ORF">FKZ59_11400</name>
</gene>
<evidence type="ECO:0000259" key="7">
    <source>
        <dbReference type="Pfam" id="PF03775"/>
    </source>
</evidence>
<evidence type="ECO:0000313" key="10">
    <source>
        <dbReference type="Proteomes" id="UP000315753"/>
    </source>
</evidence>
<keyword evidence="3 6" id="KW-0717">Septation</keyword>
<dbReference type="InterPro" id="IPR036145">
    <property type="entry name" value="MinC_C_sf"/>
</dbReference>
<dbReference type="Pfam" id="PF22642">
    <property type="entry name" value="MinC_N_1"/>
    <property type="match status" value="1"/>
</dbReference>
<dbReference type="GO" id="GO:1901891">
    <property type="term" value="P:regulation of cell septum assembly"/>
    <property type="evidence" value="ECO:0007669"/>
    <property type="project" value="InterPro"/>
</dbReference>
<dbReference type="PANTHER" id="PTHR34108:SF1">
    <property type="entry name" value="SEPTUM SITE-DETERMINING PROTEIN MINC"/>
    <property type="match status" value="1"/>
</dbReference>
<dbReference type="PANTHER" id="PTHR34108">
    <property type="entry name" value="SEPTUM SITE-DETERMINING PROTEIN MINC"/>
    <property type="match status" value="1"/>
</dbReference>
<keyword evidence="4 6" id="KW-0131">Cell cycle</keyword>
<evidence type="ECO:0000256" key="6">
    <source>
        <dbReference type="HAMAP-Rule" id="MF_00267"/>
    </source>
</evidence>
<dbReference type="HAMAP" id="MF_00267">
    <property type="entry name" value="MinC"/>
    <property type="match status" value="1"/>
</dbReference>
<comment type="function">
    <text evidence="6">Cell division inhibitor that blocks the formation of polar Z ring septums. Rapidly oscillates between the poles of the cell to destabilize FtsZ filaments that have formed before they mature into polar Z rings. Prevents FtsZ polymerization.</text>
</comment>
<evidence type="ECO:0000256" key="3">
    <source>
        <dbReference type="ARBA" id="ARBA00023210"/>
    </source>
</evidence>
<dbReference type="GO" id="GO:0000902">
    <property type="term" value="P:cell morphogenesis"/>
    <property type="evidence" value="ECO:0007669"/>
    <property type="project" value="InterPro"/>
</dbReference>
<comment type="subunit">
    <text evidence="5 6">Interacts with MinD and FtsZ.</text>
</comment>
<accession>A0A540V018</accession>
<reference evidence="9 10" key="1">
    <citation type="submission" date="2019-06" db="EMBL/GenBank/DDBJ databases">
        <title>Genome sequence of Ureibacillus terrenus.</title>
        <authorList>
            <person name="Maclea K.S."/>
            <person name="Simoes M."/>
        </authorList>
    </citation>
    <scope>NUCLEOTIDE SEQUENCE [LARGE SCALE GENOMIC DNA]</scope>
    <source>
        <strain evidence="9 10">ATCC BAA-384</strain>
    </source>
</reference>
<feature type="domain" description="Septum site-determining protein MinC N-terminal" evidence="8">
    <location>
        <begin position="6"/>
        <end position="79"/>
    </location>
</feature>
<dbReference type="Gene3D" id="3.30.160.540">
    <property type="match status" value="1"/>
</dbReference>
<comment type="caution">
    <text evidence="9">The sequence shown here is derived from an EMBL/GenBank/DDBJ whole genome shotgun (WGS) entry which is preliminary data.</text>
</comment>
<evidence type="ECO:0000256" key="4">
    <source>
        <dbReference type="ARBA" id="ARBA00023306"/>
    </source>
</evidence>
<proteinExistence type="inferred from homology"/>
<protein>
    <recommendedName>
        <fullName evidence="6">Probable septum site-determining protein MinC</fullName>
    </recommendedName>
</protein>
<dbReference type="SUPFAM" id="SSF63848">
    <property type="entry name" value="Cell-division inhibitor MinC, C-terminal domain"/>
    <property type="match status" value="1"/>
</dbReference>
<dbReference type="EMBL" id="VIGD01000015">
    <property type="protein sequence ID" value="TQE90120.1"/>
    <property type="molecule type" value="Genomic_DNA"/>
</dbReference>
<dbReference type="InterPro" id="IPR005526">
    <property type="entry name" value="Septum_form_inhib_MinC_C"/>
</dbReference>
<comment type="similarity">
    <text evidence="1 6">Belongs to the MinC family.</text>
</comment>
<evidence type="ECO:0000256" key="1">
    <source>
        <dbReference type="ARBA" id="ARBA00006291"/>
    </source>
</evidence>
<name>A0A540V018_9BACL</name>
<dbReference type="InterPro" id="IPR055219">
    <property type="entry name" value="MinC_N_1"/>
</dbReference>
<dbReference type="Pfam" id="PF03775">
    <property type="entry name" value="MinC_C"/>
    <property type="match status" value="1"/>
</dbReference>
<evidence type="ECO:0000259" key="8">
    <source>
        <dbReference type="Pfam" id="PF22642"/>
    </source>
</evidence>
<sequence length="221" mass="24324">MKNQLVHMKGTKDGLVLRLDDQCAYQDLVEELERKVSEGGIDGRVNVSLDLGYRYLLEQQKQELINIIEHPGKMVVSKVLSNVITVDENNAKMQGNLCDTYVGIVRSGQVIQAPGDIIVIGDVNPNGKIEAGGNIFVMGKLKGIAHAGIGGDREAIVAASWFEPTHVYIADVIEVMSNEKPIVKEHAEQLFAYINKEGNISYDRLQEARKIRPLLNTKGGS</sequence>
<organism evidence="9 10">
    <name type="scientific">Ureibacillus terrenus</name>
    <dbReference type="NCBI Taxonomy" id="118246"/>
    <lineage>
        <taxon>Bacteria</taxon>
        <taxon>Bacillati</taxon>
        <taxon>Bacillota</taxon>
        <taxon>Bacilli</taxon>
        <taxon>Bacillales</taxon>
        <taxon>Caryophanaceae</taxon>
        <taxon>Ureibacillus</taxon>
    </lineage>
</organism>
<evidence type="ECO:0000313" key="9">
    <source>
        <dbReference type="EMBL" id="TQE90120.1"/>
    </source>
</evidence>
<dbReference type="InterPro" id="IPR013033">
    <property type="entry name" value="MinC"/>
</dbReference>
<evidence type="ECO:0000256" key="2">
    <source>
        <dbReference type="ARBA" id="ARBA00022618"/>
    </source>
</evidence>
<keyword evidence="2 6" id="KW-0132">Cell division</keyword>
<evidence type="ECO:0000256" key="5">
    <source>
        <dbReference type="ARBA" id="ARBA00046874"/>
    </source>
</evidence>
<dbReference type="GO" id="GO:0000917">
    <property type="term" value="P:division septum assembly"/>
    <property type="evidence" value="ECO:0007669"/>
    <property type="project" value="UniProtKB-KW"/>
</dbReference>
<dbReference type="InterPro" id="IPR016098">
    <property type="entry name" value="CAP/MinC_C"/>
</dbReference>
<dbReference type="OrthoDB" id="9790810at2"/>
<dbReference type="RefSeq" id="WP_141602887.1">
    <property type="nucleotide sequence ID" value="NZ_VIGD01000015.1"/>
</dbReference>